<evidence type="ECO:0000256" key="1">
    <source>
        <dbReference type="SAM" id="Phobius"/>
    </source>
</evidence>
<evidence type="ECO:0000313" key="3">
    <source>
        <dbReference type="Proteomes" id="UP000763557"/>
    </source>
</evidence>
<accession>A0ABX2F6K0</accession>
<feature type="transmembrane region" description="Helical" evidence="1">
    <location>
        <begin position="15"/>
        <end position="34"/>
    </location>
</feature>
<keyword evidence="1" id="KW-1133">Transmembrane helix</keyword>
<feature type="transmembrane region" description="Helical" evidence="1">
    <location>
        <begin position="41"/>
        <end position="61"/>
    </location>
</feature>
<evidence type="ECO:0000313" key="2">
    <source>
        <dbReference type="EMBL" id="NRN66813.1"/>
    </source>
</evidence>
<organism evidence="2 3">
    <name type="scientific">Kibdelosporangium persicum</name>
    <dbReference type="NCBI Taxonomy" id="2698649"/>
    <lineage>
        <taxon>Bacteria</taxon>
        <taxon>Bacillati</taxon>
        <taxon>Actinomycetota</taxon>
        <taxon>Actinomycetes</taxon>
        <taxon>Pseudonocardiales</taxon>
        <taxon>Pseudonocardiaceae</taxon>
        <taxon>Kibdelosporangium</taxon>
    </lineage>
</organism>
<feature type="transmembrane region" description="Helical" evidence="1">
    <location>
        <begin position="67"/>
        <end position="84"/>
    </location>
</feature>
<proteinExistence type="predicted"/>
<keyword evidence="3" id="KW-1185">Reference proteome</keyword>
<reference evidence="2 3" key="1">
    <citation type="submission" date="2020-01" db="EMBL/GenBank/DDBJ databases">
        <title>Kibdelosporangium persica a novel Actinomycetes from a hot desert in Iran.</title>
        <authorList>
            <person name="Safaei N."/>
            <person name="Zaburannyi N."/>
            <person name="Mueller R."/>
            <person name="Wink J."/>
        </authorList>
    </citation>
    <scope>NUCLEOTIDE SEQUENCE [LARGE SCALE GENOMIC DNA]</scope>
    <source>
        <strain evidence="2 3">4NS15</strain>
    </source>
</reference>
<sequence>MRAPLISGDGPLARVRPIAVFVVVIGIFAAGVLVGGVLGAALLGVLVVGVGVLLATTWSVLSVNERLLRVLVLGILVAVAIAQLR</sequence>
<comment type="caution">
    <text evidence="2">The sequence shown here is derived from an EMBL/GenBank/DDBJ whole genome shotgun (WGS) entry which is preliminary data.</text>
</comment>
<dbReference type="EMBL" id="JAAATY010000011">
    <property type="protein sequence ID" value="NRN66813.1"/>
    <property type="molecule type" value="Genomic_DNA"/>
</dbReference>
<name>A0ABX2F6K0_9PSEU</name>
<keyword evidence="1" id="KW-0472">Membrane</keyword>
<protein>
    <submittedName>
        <fullName evidence="2">Uncharacterized protein</fullName>
    </submittedName>
</protein>
<dbReference type="Proteomes" id="UP000763557">
    <property type="component" value="Unassembled WGS sequence"/>
</dbReference>
<gene>
    <name evidence="2" type="ORF">GC106_40410</name>
</gene>
<keyword evidence="1" id="KW-0812">Transmembrane</keyword>